<comment type="pathway">
    <text evidence="4">Amino-acid biosynthesis; L-threonine biosynthesis; L-threonine from L-aspartate: step 3/5.</text>
</comment>
<evidence type="ECO:0000256" key="7">
    <source>
        <dbReference type="ARBA" id="ARBA00007952"/>
    </source>
</evidence>
<dbReference type="PANTHER" id="PTHR43070:SF5">
    <property type="entry name" value="HOMOSERINE DEHYDROGENASE"/>
    <property type="match status" value="1"/>
</dbReference>
<dbReference type="Proteomes" id="UP000683507">
    <property type="component" value="Chromosome"/>
</dbReference>
<dbReference type="SUPFAM" id="SSF55347">
    <property type="entry name" value="Glyceraldehyde-3-phosphate dehydrogenase-like, C-terminal domain"/>
    <property type="match status" value="1"/>
</dbReference>
<keyword evidence="30" id="KW-1185">Reference proteome</keyword>
<dbReference type="InterPro" id="IPR036291">
    <property type="entry name" value="NAD(P)-bd_dom_sf"/>
</dbReference>
<dbReference type="EMBL" id="OU015584">
    <property type="protein sequence ID" value="CAG5077320.1"/>
    <property type="molecule type" value="Genomic_DNA"/>
</dbReference>
<dbReference type="SUPFAM" id="SSF51735">
    <property type="entry name" value="NAD(P)-binding Rossmann-fold domains"/>
    <property type="match status" value="1"/>
</dbReference>
<protein>
    <submittedName>
        <fullName evidence="29">Bifunctional aspartokinase/homoserine dehydrogenase 1</fullName>
    </submittedName>
</protein>
<comment type="pathway">
    <text evidence="5">Amino-acid biosynthesis; L-methionine biosynthesis via de novo pathway; L-homoserine from L-aspartate: step 3/3.</text>
</comment>
<dbReference type="InterPro" id="IPR042199">
    <property type="entry name" value="AsparK_Bifunc_asparK/hSer_DH"/>
</dbReference>
<evidence type="ECO:0000256" key="3">
    <source>
        <dbReference type="ARBA" id="ARBA00004986"/>
    </source>
</evidence>
<proteinExistence type="inferred from homology"/>
<keyword evidence="15" id="KW-0418">Kinase</keyword>
<dbReference type="Pfam" id="PF00742">
    <property type="entry name" value="Homoserine_dh"/>
    <property type="match status" value="1"/>
</dbReference>
<evidence type="ECO:0000256" key="18">
    <source>
        <dbReference type="ARBA" id="ARBA00023002"/>
    </source>
</evidence>
<dbReference type="Gene3D" id="1.20.120.1320">
    <property type="entry name" value="Aspartokinase, catalytic domain"/>
    <property type="match status" value="1"/>
</dbReference>
<evidence type="ECO:0000256" key="15">
    <source>
        <dbReference type="ARBA" id="ARBA00022777"/>
    </source>
</evidence>
<dbReference type="NCBIfam" id="TIGR00657">
    <property type="entry name" value="asp_kinases"/>
    <property type="match status" value="1"/>
</dbReference>
<evidence type="ECO:0000256" key="9">
    <source>
        <dbReference type="ARBA" id="ARBA00011881"/>
    </source>
</evidence>
<evidence type="ECO:0000256" key="21">
    <source>
        <dbReference type="ARBA" id="ARBA00023154"/>
    </source>
</evidence>
<dbReference type="Gene3D" id="3.40.1160.10">
    <property type="entry name" value="Acetylglutamate kinase-like"/>
    <property type="match status" value="1"/>
</dbReference>
<dbReference type="GO" id="GO:0009090">
    <property type="term" value="P:homoserine biosynthetic process"/>
    <property type="evidence" value="ECO:0007669"/>
    <property type="project" value="UniProtKB-ARBA"/>
</dbReference>
<dbReference type="Pfam" id="PF22468">
    <property type="entry name" value="ACT_9"/>
    <property type="match status" value="1"/>
</dbReference>
<comment type="pathway">
    <text evidence="2">Amino-acid biosynthesis; L-lysine biosynthesis via DAP pathway; (S)-tetrahydrodipicolinate from L-aspartate: step 1/4.</text>
</comment>
<evidence type="ECO:0000313" key="29">
    <source>
        <dbReference type="EMBL" id="CAG5077320.1"/>
    </source>
</evidence>
<organism evidence="29 30">
    <name type="scientific">Parvicella tangerina</name>
    <dbReference type="NCBI Taxonomy" id="2829795"/>
    <lineage>
        <taxon>Bacteria</taxon>
        <taxon>Pseudomonadati</taxon>
        <taxon>Bacteroidota</taxon>
        <taxon>Flavobacteriia</taxon>
        <taxon>Flavobacteriales</taxon>
        <taxon>Parvicellaceae</taxon>
        <taxon>Parvicella</taxon>
    </lineage>
</organism>
<comment type="pathway">
    <text evidence="6">Amino-acid biosynthesis; L-threonine biosynthesis; L-threonine from L-aspartate: step 1/5.</text>
</comment>
<reference evidence="29" key="1">
    <citation type="submission" date="2021-04" db="EMBL/GenBank/DDBJ databases">
        <authorList>
            <person name="Rodrigo-Torres L."/>
            <person name="Arahal R. D."/>
            <person name="Lucena T."/>
        </authorList>
    </citation>
    <scope>NUCLEOTIDE SEQUENCE</scope>
    <source>
        <strain evidence="29">AS29M-1</strain>
    </source>
</reference>
<evidence type="ECO:0000256" key="22">
    <source>
        <dbReference type="ARBA" id="ARBA00023167"/>
    </source>
</evidence>
<dbReference type="InterPro" id="IPR011147">
    <property type="entry name" value="Bifunc_Aspkin/hSer_DH"/>
</dbReference>
<dbReference type="PROSITE" id="PS01042">
    <property type="entry name" value="HOMOSER_DHGENASE"/>
    <property type="match status" value="1"/>
</dbReference>
<dbReference type="PANTHER" id="PTHR43070">
    <property type="match status" value="1"/>
</dbReference>
<dbReference type="GO" id="GO:0046872">
    <property type="term" value="F:metal ion binding"/>
    <property type="evidence" value="ECO:0007669"/>
    <property type="project" value="UniProtKB-KW"/>
</dbReference>
<evidence type="ECO:0000256" key="20">
    <source>
        <dbReference type="ARBA" id="ARBA00023053"/>
    </source>
</evidence>
<keyword evidence="11" id="KW-0808">Transferase</keyword>
<dbReference type="AlphaFoldDB" id="A0A916JK93"/>
<feature type="domain" description="ACT" evidence="28">
    <location>
        <begin position="306"/>
        <end position="378"/>
    </location>
</feature>
<keyword evidence="22" id="KW-0486">Methionine biosynthesis</keyword>
<comment type="function">
    <text evidence="24">Bifunctional aspartate kinase and homoserine dehydrogenase that catalyzes the first and the third steps toward the synthesis of lysine, methionine and threonine from aspartate.</text>
</comment>
<dbReference type="RefSeq" id="WP_258540587.1">
    <property type="nucleotide sequence ID" value="NZ_OU015584.1"/>
</dbReference>
<evidence type="ECO:0000256" key="17">
    <source>
        <dbReference type="ARBA" id="ARBA00022857"/>
    </source>
</evidence>
<evidence type="ECO:0000256" key="5">
    <source>
        <dbReference type="ARBA" id="ARBA00005062"/>
    </source>
</evidence>
<dbReference type="Pfam" id="PF03447">
    <property type="entry name" value="NAD_binding_3"/>
    <property type="match status" value="1"/>
</dbReference>
<keyword evidence="21" id="KW-0457">Lysine biosynthesis</keyword>
<evidence type="ECO:0000256" key="12">
    <source>
        <dbReference type="ARBA" id="ARBA00022697"/>
    </source>
</evidence>
<dbReference type="GO" id="GO:0004072">
    <property type="term" value="F:aspartate kinase activity"/>
    <property type="evidence" value="ECO:0007669"/>
    <property type="project" value="UniProtKB-EC"/>
</dbReference>
<keyword evidence="12" id="KW-0791">Threonine biosynthesis</keyword>
<comment type="pathway">
    <text evidence="3">Amino-acid biosynthesis; L-methionine biosynthesis via de novo pathway; L-homoserine from L-aspartate: step 1/3.</text>
</comment>
<dbReference type="GO" id="GO:0009088">
    <property type="term" value="P:threonine biosynthetic process"/>
    <property type="evidence" value="ECO:0007669"/>
    <property type="project" value="UniProtKB-KW"/>
</dbReference>
<dbReference type="InterPro" id="IPR036393">
    <property type="entry name" value="AceGlu_kinase-like_sf"/>
</dbReference>
<keyword evidence="19" id="KW-0520">NAD</keyword>
<dbReference type="CDD" id="cd04921">
    <property type="entry name" value="ACT_AKi-HSDH-ThrA-like_1"/>
    <property type="match status" value="1"/>
</dbReference>
<name>A0A916JK93_9FLAO</name>
<keyword evidence="10" id="KW-0028">Amino-acid biosynthesis</keyword>
<dbReference type="InterPro" id="IPR045865">
    <property type="entry name" value="ACT-like_dom_sf"/>
</dbReference>
<dbReference type="InterPro" id="IPR002912">
    <property type="entry name" value="ACT_dom"/>
</dbReference>
<accession>A0A916JK93</accession>
<evidence type="ECO:0000256" key="11">
    <source>
        <dbReference type="ARBA" id="ARBA00022679"/>
    </source>
</evidence>
<comment type="cofactor">
    <cofactor evidence="1">
        <name>a metal cation</name>
        <dbReference type="ChEBI" id="CHEBI:25213"/>
    </cofactor>
</comment>
<dbReference type="GO" id="GO:0009086">
    <property type="term" value="P:methionine biosynthetic process"/>
    <property type="evidence" value="ECO:0007669"/>
    <property type="project" value="UniProtKB-KW"/>
</dbReference>
<keyword evidence="18" id="KW-0560">Oxidoreductase</keyword>
<dbReference type="FunFam" id="3.30.360.10:FF:000006">
    <property type="entry name" value="Bifunctional aspartokinase/homoserine dehydrogenase"/>
    <property type="match status" value="1"/>
</dbReference>
<comment type="similarity">
    <text evidence="7">In the C-terminal section; belongs to the homoserine dehydrogenase family.</text>
</comment>
<evidence type="ECO:0000256" key="23">
    <source>
        <dbReference type="ARBA" id="ARBA00023268"/>
    </source>
</evidence>
<sequence length="799" mass="88254">MKILKFGGKSLANGEALKNSLGIILNAHVSGKISVVVSARGDDTNKLITIANLAKQGEPFRAELIDFFQYHKIASPSLSFDLEYSAIYDILKAVQVLKVLSEDILDQILAYGELISSKVITHQLQSQGLAAITIDARNLIIAERKNGEAIVDEASSEIKTQEFFKQLNPKSIPIITGFIASDTKGETITLGRNGSNYSATLLAKFLNAEEVQNWTNINGFYTADPHLVKNAKQIDHLSYREANELAQFGANIIHPKTISPLIPNNIPIIIKNSFSPKSNGTLIDAKGSGKGIKAVNVIQDCALVSIEGKGMADKVGIDAKIFSTLSAHNISVKLISQASSERSIGFIVASKEALFVKDILEENFQVELNKNDIHRISVNENIAIIAITGRHNYALEKAISGLRKNKIWLHLITNSISGEHISLVTDKEHVRKAVNVVHNHVFGAQKTLNVFAIGKGNVGKTFINQVLQTKEDLSKKRKLGVKIVGIADSSKYIFDSLGLLEDWEKQLQLSQKKSTIDEILLELEQSDLENIVLVDNTANQEIANRYDEFIQKGFDVIASNKIANTLPFETYQNLRTRLREKHRHFLYETNVGAGLPVIDTVKHLVDADEEIHAISGVFSGSLSYLFNTFSAEDKKFSEILLDAKKKGFTEPDPREDLSGQDVARKLLILAREIGHEVNFEDIEIESLIPADLQNESSWKAFEDKLDRLDQFYSEIKSSLNGNTVLRYVGTLESDGSMRVKLEQYDTNEPLANLRGTDSLIQVFTASYGDKPIIIQGAGAGAEVTARGVYSDLIRIGNMN</sequence>
<dbReference type="SUPFAM" id="SSF53633">
    <property type="entry name" value="Carbamate kinase-like"/>
    <property type="match status" value="1"/>
</dbReference>
<evidence type="ECO:0000256" key="13">
    <source>
        <dbReference type="ARBA" id="ARBA00022723"/>
    </source>
</evidence>
<dbReference type="SUPFAM" id="SSF55021">
    <property type="entry name" value="ACT-like"/>
    <property type="match status" value="2"/>
</dbReference>
<evidence type="ECO:0000256" key="25">
    <source>
        <dbReference type="ARBA" id="ARBA00048561"/>
    </source>
</evidence>
<dbReference type="Gene3D" id="3.30.360.10">
    <property type="entry name" value="Dihydrodipicolinate Reductase, domain 2"/>
    <property type="match status" value="1"/>
</dbReference>
<gene>
    <name evidence="29" type="primary">thrA</name>
    <name evidence="29" type="ORF">CRYO30217_00349</name>
</gene>
<evidence type="ECO:0000256" key="24">
    <source>
        <dbReference type="ARBA" id="ARBA00044938"/>
    </source>
</evidence>
<comment type="catalytic activity">
    <reaction evidence="27">
        <text>L-homoserine + NAD(+) = L-aspartate 4-semialdehyde + NADH + H(+)</text>
        <dbReference type="Rhea" id="RHEA:15757"/>
        <dbReference type="ChEBI" id="CHEBI:15378"/>
        <dbReference type="ChEBI" id="CHEBI:57476"/>
        <dbReference type="ChEBI" id="CHEBI:57540"/>
        <dbReference type="ChEBI" id="CHEBI:57945"/>
        <dbReference type="ChEBI" id="CHEBI:537519"/>
        <dbReference type="EC" id="1.1.1.3"/>
    </reaction>
    <physiologicalReaction direction="right-to-left" evidence="27">
        <dbReference type="Rhea" id="RHEA:15759"/>
    </physiologicalReaction>
</comment>
<dbReference type="InterPro" id="IPR019811">
    <property type="entry name" value="HDH_CS"/>
</dbReference>
<dbReference type="Gene3D" id="3.40.50.720">
    <property type="entry name" value="NAD(P)-binding Rossmann-like Domain"/>
    <property type="match status" value="1"/>
</dbReference>
<comment type="catalytic activity">
    <reaction evidence="26">
        <text>L-homoserine + NADP(+) = L-aspartate 4-semialdehyde + NADPH + H(+)</text>
        <dbReference type="Rhea" id="RHEA:15761"/>
        <dbReference type="ChEBI" id="CHEBI:15378"/>
        <dbReference type="ChEBI" id="CHEBI:57476"/>
        <dbReference type="ChEBI" id="CHEBI:57783"/>
        <dbReference type="ChEBI" id="CHEBI:58349"/>
        <dbReference type="ChEBI" id="CHEBI:537519"/>
        <dbReference type="EC" id="1.1.1.3"/>
    </reaction>
    <physiologicalReaction direction="right-to-left" evidence="26">
        <dbReference type="Rhea" id="RHEA:15763"/>
    </physiologicalReaction>
</comment>
<evidence type="ECO:0000256" key="27">
    <source>
        <dbReference type="ARBA" id="ARBA00049031"/>
    </source>
</evidence>
<keyword evidence="20" id="KW-0915">Sodium</keyword>
<dbReference type="PROSITE" id="PS51671">
    <property type="entry name" value="ACT"/>
    <property type="match status" value="1"/>
</dbReference>
<dbReference type="KEGG" id="ptan:CRYO30217_00349"/>
<dbReference type="NCBIfam" id="NF007003">
    <property type="entry name" value="PRK09466.1"/>
    <property type="match status" value="1"/>
</dbReference>
<evidence type="ECO:0000256" key="4">
    <source>
        <dbReference type="ARBA" id="ARBA00005056"/>
    </source>
</evidence>
<evidence type="ECO:0000256" key="26">
    <source>
        <dbReference type="ARBA" id="ARBA00048841"/>
    </source>
</evidence>
<dbReference type="GO" id="GO:0005524">
    <property type="term" value="F:ATP binding"/>
    <property type="evidence" value="ECO:0007669"/>
    <property type="project" value="UniProtKB-KW"/>
</dbReference>
<dbReference type="InterPro" id="IPR005106">
    <property type="entry name" value="Asp/hSer_DH_NAD-bd"/>
</dbReference>
<evidence type="ECO:0000256" key="1">
    <source>
        <dbReference type="ARBA" id="ARBA00001920"/>
    </source>
</evidence>
<evidence type="ECO:0000256" key="14">
    <source>
        <dbReference type="ARBA" id="ARBA00022741"/>
    </source>
</evidence>
<dbReference type="InterPro" id="IPR001341">
    <property type="entry name" value="Asp_kinase"/>
</dbReference>
<keyword evidence="14" id="KW-0547">Nucleotide-binding</keyword>
<dbReference type="InterPro" id="IPR001342">
    <property type="entry name" value="HDH_cat"/>
</dbReference>
<dbReference type="InterPro" id="IPR054352">
    <property type="entry name" value="ACT_Aspartokinase"/>
</dbReference>
<dbReference type="InterPro" id="IPR001048">
    <property type="entry name" value="Asp/Glu/Uridylate_kinase"/>
</dbReference>
<dbReference type="NCBIfam" id="NF006959">
    <property type="entry name" value="PRK09436.1"/>
    <property type="match status" value="1"/>
</dbReference>
<comment type="similarity">
    <text evidence="8">In the N-terminal section; belongs to the aspartokinase family.</text>
</comment>
<dbReference type="PIRSF" id="PIRSF000727">
    <property type="entry name" value="ThrA"/>
    <property type="match status" value="1"/>
</dbReference>
<dbReference type="InterPro" id="IPR049638">
    <property type="entry name" value="AK-HD"/>
</dbReference>
<evidence type="ECO:0000256" key="2">
    <source>
        <dbReference type="ARBA" id="ARBA00004766"/>
    </source>
</evidence>
<evidence type="ECO:0000256" key="19">
    <source>
        <dbReference type="ARBA" id="ARBA00023027"/>
    </source>
</evidence>
<dbReference type="GO" id="GO:0009089">
    <property type="term" value="P:lysine biosynthetic process via diaminopimelate"/>
    <property type="evidence" value="ECO:0007669"/>
    <property type="project" value="UniProtKB-ARBA"/>
</dbReference>
<evidence type="ECO:0000313" key="30">
    <source>
        <dbReference type="Proteomes" id="UP000683507"/>
    </source>
</evidence>
<keyword evidence="17" id="KW-0521">NADP</keyword>
<evidence type="ECO:0000256" key="16">
    <source>
        <dbReference type="ARBA" id="ARBA00022840"/>
    </source>
</evidence>
<keyword evidence="16" id="KW-0067">ATP-binding</keyword>
<evidence type="ECO:0000256" key="8">
    <source>
        <dbReference type="ARBA" id="ARBA00010046"/>
    </source>
</evidence>
<evidence type="ECO:0000256" key="6">
    <source>
        <dbReference type="ARBA" id="ARBA00005139"/>
    </source>
</evidence>
<keyword evidence="13" id="KW-0479">Metal-binding</keyword>
<dbReference type="GO" id="GO:0050661">
    <property type="term" value="F:NADP binding"/>
    <property type="evidence" value="ECO:0007669"/>
    <property type="project" value="InterPro"/>
</dbReference>
<dbReference type="Gene3D" id="3.30.2130.10">
    <property type="entry name" value="VC0802-like"/>
    <property type="match status" value="1"/>
</dbReference>
<keyword evidence="23" id="KW-0511">Multifunctional enzyme</keyword>
<dbReference type="GO" id="GO:0004412">
    <property type="term" value="F:homoserine dehydrogenase activity"/>
    <property type="evidence" value="ECO:0007669"/>
    <property type="project" value="UniProtKB-EC"/>
</dbReference>
<evidence type="ECO:0000259" key="28">
    <source>
        <dbReference type="PROSITE" id="PS51671"/>
    </source>
</evidence>
<dbReference type="Pfam" id="PF00696">
    <property type="entry name" value="AA_kinase"/>
    <property type="match status" value="1"/>
</dbReference>
<evidence type="ECO:0000256" key="10">
    <source>
        <dbReference type="ARBA" id="ARBA00022605"/>
    </source>
</evidence>
<comment type="subunit">
    <text evidence="9">Homotetramer.</text>
</comment>
<comment type="catalytic activity">
    <reaction evidence="25">
        <text>L-aspartate + ATP = 4-phospho-L-aspartate + ADP</text>
        <dbReference type="Rhea" id="RHEA:23776"/>
        <dbReference type="ChEBI" id="CHEBI:29991"/>
        <dbReference type="ChEBI" id="CHEBI:30616"/>
        <dbReference type="ChEBI" id="CHEBI:57535"/>
        <dbReference type="ChEBI" id="CHEBI:456216"/>
        <dbReference type="EC" id="2.7.2.4"/>
    </reaction>
    <physiologicalReaction direction="left-to-right" evidence="25">
        <dbReference type="Rhea" id="RHEA:23777"/>
    </physiologicalReaction>
</comment>